<dbReference type="InterPro" id="IPR010730">
    <property type="entry name" value="HET"/>
</dbReference>
<dbReference type="AlphaFoldDB" id="A0A2J6RM31"/>
<feature type="domain" description="Heterokaryon incompatibility" evidence="1">
    <location>
        <begin position="57"/>
        <end position="230"/>
    </location>
</feature>
<gene>
    <name evidence="2" type="ORF">L207DRAFT_634124</name>
</gene>
<protein>
    <recommendedName>
        <fullName evidence="1">Heterokaryon incompatibility domain-containing protein</fullName>
    </recommendedName>
</protein>
<dbReference type="Proteomes" id="UP000235786">
    <property type="component" value="Unassembled WGS sequence"/>
</dbReference>
<dbReference type="EMBL" id="KZ613946">
    <property type="protein sequence ID" value="PMD39549.1"/>
    <property type="molecule type" value="Genomic_DNA"/>
</dbReference>
<dbReference type="InterPro" id="IPR052895">
    <property type="entry name" value="HetReg/Transcr_Mod"/>
</dbReference>
<dbReference type="PANTHER" id="PTHR24148">
    <property type="entry name" value="ANKYRIN REPEAT DOMAIN-CONTAINING PROTEIN 39 HOMOLOG-RELATED"/>
    <property type="match status" value="1"/>
</dbReference>
<organism evidence="2 3">
    <name type="scientific">Hyaloscypha variabilis (strain UAMH 11265 / GT02V1 / F)</name>
    <name type="common">Meliniomyces variabilis</name>
    <dbReference type="NCBI Taxonomy" id="1149755"/>
    <lineage>
        <taxon>Eukaryota</taxon>
        <taxon>Fungi</taxon>
        <taxon>Dikarya</taxon>
        <taxon>Ascomycota</taxon>
        <taxon>Pezizomycotina</taxon>
        <taxon>Leotiomycetes</taxon>
        <taxon>Helotiales</taxon>
        <taxon>Hyaloscyphaceae</taxon>
        <taxon>Hyaloscypha</taxon>
        <taxon>Hyaloscypha variabilis</taxon>
    </lineage>
</organism>
<dbReference type="Pfam" id="PF06985">
    <property type="entry name" value="HET"/>
    <property type="match status" value="1"/>
</dbReference>
<evidence type="ECO:0000259" key="1">
    <source>
        <dbReference type="Pfam" id="PF06985"/>
    </source>
</evidence>
<dbReference type="PANTHER" id="PTHR24148:SF64">
    <property type="entry name" value="HETEROKARYON INCOMPATIBILITY DOMAIN-CONTAINING PROTEIN"/>
    <property type="match status" value="1"/>
</dbReference>
<evidence type="ECO:0000313" key="2">
    <source>
        <dbReference type="EMBL" id="PMD39549.1"/>
    </source>
</evidence>
<reference evidence="2 3" key="1">
    <citation type="submission" date="2016-04" db="EMBL/GenBank/DDBJ databases">
        <title>A degradative enzymes factory behind the ericoid mycorrhizal symbiosis.</title>
        <authorList>
            <consortium name="DOE Joint Genome Institute"/>
            <person name="Martino E."/>
            <person name="Morin E."/>
            <person name="Grelet G."/>
            <person name="Kuo A."/>
            <person name="Kohler A."/>
            <person name="Daghino S."/>
            <person name="Barry K."/>
            <person name="Choi C."/>
            <person name="Cichocki N."/>
            <person name="Clum A."/>
            <person name="Copeland A."/>
            <person name="Hainaut M."/>
            <person name="Haridas S."/>
            <person name="Labutti K."/>
            <person name="Lindquist E."/>
            <person name="Lipzen A."/>
            <person name="Khouja H.-R."/>
            <person name="Murat C."/>
            <person name="Ohm R."/>
            <person name="Olson A."/>
            <person name="Spatafora J."/>
            <person name="Veneault-Fourrey C."/>
            <person name="Henrissat B."/>
            <person name="Grigoriev I."/>
            <person name="Martin F."/>
            <person name="Perotto S."/>
        </authorList>
    </citation>
    <scope>NUCLEOTIDE SEQUENCE [LARGE SCALE GENOMIC DNA]</scope>
    <source>
        <strain evidence="2 3">F</strain>
    </source>
</reference>
<evidence type="ECO:0000313" key="3">
    <source>
        <dbReference type="Proteomes" id="UP000235786"/>
    </source>
</evidence>
<name>A0A2J6RM31_HYAVF</name>
<accession>A0A2J6RM31</accession>
<proteinExistence type="predicted"/>
<dbReference type="OrthoDB" id="5416609at2759"/>
<keyword evidence="3" id="KW-1185">Reference proteome</keyword>
<sequence length="620" mass="71749">MSSYQYQPLAHPESDLRLIYIDPGGYNDRVSCRFSPQYRYLPPAPNSSTITGISRLYQALSYTWGDCERKVPILLDEQTFLVTENLEGALRHLRCSTFDDSTRALPLWVDAICINQENIDERDSQVRRMKSIYEQAERVVIWVGKYNEFSDEIFAPSRWKIDQVEDNSEAMARSALVLCLVLKEEATQQEGSEISIGLEDCHHSDNLQVWAQLSRLFHRPWFERLWVIQELAASQKAIVQWGRLQIHWSTLEMAAKFILRPGRALPPQIHKIFPLLGAHRITQVALQSMFNFDTSNILTILYNTQNAKCTDPRDRLYAIRGIVEDNHDIEIDYSIPVQQVYRNWAEKRIRRTNTVDIFSACADSSRGGDLPSWVPDLRRPFGQDKPLWIASQTSGQWANDSLFCRGLHFSDDGLKVSLPGRYPGKSFKISNLTSVGDVVTGLPDPTDLEVRLKQIVEDWKKTLDRPRWVYDDESLTPRGFEETLLRSFYPWPAQPEDPLSMPYKFWRGDEESRSVRDTYIREGWWHVSRHEVALRDFERSLFPRVHGCQMFTLENGRTGIVAGNCTAQLGDELWLLSGGWTAFILRRVSEVEHRLISPCYLFGAMYCRDSSEPWQEVILI</sequence>